<keyword evidence="3" id="KW-1185">Reference proteome</keyword>
<reference evidence="2 4" key="2">
    <citation type="submission" date="2018-06" db="EMBL/GenBank/DDBJ databases">
        <authorList>
            <consortium name="Pathogen Informatics"/>
            <person name="Doyle S."/>
        </authorList>
    </citation>
    <scope>NUCLEOTIDE SEQUENCE [LARGE SCALE GENOMIC DNA]</scope>
    <source>
        <strain evidence="2 4">NCTC12022</strain>
    </source>
</reference>
<sequence length="81" mass="8974">MRAIIANTSYGCKMHAQAHGRLPQCDTTRLLPAFLSFWQERLIRCFGATGKSAGFLTVEQHVAACLLMLAMKFGKDCTIQP</sequence>
<dbReference type="AlphaFoldDB" id="A0A0W0U5D4"/>
<protein>
    <submittedName>
        <fullName evidence="1">Uncharacterized protein</fullName>
    </submittedName>
</protein>
<dbReference type="Proteomes" id="UP000251942">
    <property type="component" value="Unassembled WGS sequence"/>
</dbReference>
<evidence type="ECO:0000313" key="2">
    <source>
        <dbReference type="EMBL" id="SPX62411.1"/>
    </source>
</evidence>
<proteinExistence type="predicted"/>
<dbReference type="STRING" id="453.Lfee_0561"/>
<reference evidence="1 3" key="1">
    <citation type="submission" date="2015-11" db="EMBL/GenBank/DDBJ databases">
        <title>Genomic analysis of 38 Legionella species identifies large and diverse effector repertoires.</title>
        <authorList>
            <person name="Burstein D."/>
            <person name="Amaro F."/>
            <person name="Zusman T."/>
            <person name="Lifshitz Z."/>
            <person name="Cohen O."/>
            <person name="Gilbert J.A."/>
            <person name="Pupko T."/>
            <person name="Shuman H.A."/>
            <person name="Segal G."/>
        </authorList>
    </citation>
    <scope>NUCLEOTIDE SEQUENCE [LARGE SCALE GENOMIC DNA]</scope>
    <source>
        <strain evidence="1 3">WO-44C</strain>
    </source>
</reference>
<evidence type="ECO:0000313" key="4">
    <source>
        <dbReference type="Proteomes" id="UP000251942"/>
    </source>
</evidence>
<dbReference type="EMBL" id="UASS01000038">
    <property type="protein sequence ID" value="SPX62411.1"/>
    <property type="molecule type" value="Genomic_DNA"/>
</dbReference>
<evidence type="ECO:0000313" key="1">
    <source>
        <dbReference type="EMBL" id="KTD02945.1"/>
    </source>
</evidence>
<dbReference type="Proteomes" id="UP000054698">
    <property type="component" value="Unassembled WGS sequence"/>
</dbReference>
<dbReference type="PATRIC" id="fig|453.4.peg.608"/>
<evidence type="ECO:0000313" key="3">
    <source>
        <dbReference type="Proteomes" id="UP000054698"/>
    </source>
</evidence>
<dbReference type="EMBL" id="LNYB01000018">
    <property type="protein sequence ID" value="KTD02945.1"/>
    <property type="molecule type" value="Genomic_DNA"/>
</dbReference>
<organism evidence="1 3">
    <name type="scientific">Legionella feeleii</name>
    <dbReference type="NCBI Taxonomy" id="453"/>
    <lineage>
        <taxon>Bacteria</taxon>
        <taxon>Pseudomonadati</taxon>
        <taxon>Pseudomonadota</taxon>
        <taxon>Gammaproteobacteria</taxon>
        <taxon>Legionellales</taxon>
        <taxon>Legionellaceae</taxon>
        <taxon>Legionella</taxon>
    </lineage>
</organism>
<accession>A0A0W0U5D4</accession>
<gene>
    <name evidence="1" type="ORF">Lfee_0561</name>
    <name evidence="2" type="ORF">NCTC12022_03170</name>
</gene>
<name>A0A0W0U5D4_9GAMM</name>